<dbReference type="EMBL" id="FJUW01000004">
    <property type="protein sequence ID" value="CZS90934.1"/>
    <property type="molecule type" value="Genomic_DNA"/>
</dbReference>
<dbReference type="PRINTS" id="PR00332">
    <property type="entry name" value="HISTRIAD"/>
</dbReference>
<evidence type="ECO:0000256" key="1">
    <source>
        <dbReference type="PIRSR" id="PIRSR601310-1"/>
    </source>
</evidence>
<dbReference type="InterPro" id="IPR011146">
    <property type="entry name" value="HIT-like"/>
</dbReference>
<dbReference type="GO" id="GO:0003824">
    <property type="term" value="F:catalytic activity"/>
    <property type="evidence" value="ECO:0007669"/>
    <property type="project" value="InterPro"/>
</dbReference>
<dbReference type="PROSITE" id="PS51084">
    <property type="entry name" value="HIT_2"/>
    <property type="match status" value="1"/>
</dbReference>
<gene>
    <name evidence="5" type="ORF">RCO7_01334</name>
</gene>
<proteinExistence type="predicted"/>
<dbReference type="Pfam" id="PF01230">
    <property type="entry name" value="HIT"/>
    <property type="match status" value="1"/>
</dbReference>
<dbReference type="PANTHER" id="PTHR46648:SF2">
    <property type="entry name" value="HIT DOMAIN-CONTAINING PROTEIN"/>
    <property type="match status" value="1"/>
</dbReference>
<dbReference type="InterPro" id="IPR001310">
    <property type="entry name" value="Histidine_triad_HIT"/>
</dbReference>
<dbReference type="InterPro" id="IPR036265">
    <property type="entry name" value="HIT-like_sf"/>
</dbReference>
<name>A0A1E1K324_9HELO</name>
<dbReference type="Proteomes" id="UP000178129">
    <property type="component" value="Unassembled WGS sequence"/>
</dbReference>
<feature type="active site" description="Tele-AMP-histidine intermediate" evidence="1">
    <location>
        <position position="115"/>
    </location>
</feature>
<keyword evidence="6" id="KW-1185">Reference proteome</keyword>
<dbReference type="SUPFAM" id="SSF54197">
    <property type="entry name" value="HIT-like"/>
    <property type="match status" value="1"/>
</dbReference>
<evidence type="ECO:0000256" key="2">
    <source>
        <dbReference type="PIRSR" id="PIRSR601310-3"/>
    </source>
</evidence>
<dbReference type="GO" id="GO:0009117">
    <property type="term" value="P:nucleotide metabolic process"/>
    <property type="evidence" value="ECO:0007669"/>
    <property type="project" value="TreeGrafter"/>
</dbReference>
<dbReference type="AlphaFoldDB" id="A0A1E1K324"/>
<evidence type="ECO:0000313" key="6">
    <source>
        <dbReference type="Proteomes" id="UP000178129"/>
    </source>
</evidence>
<dbReference type="Gene3D" id="3.30.428.10">
    <property type="entry name" value="HIT-like"/>
    <property type="match status" value="1"/>
</dbReference>
<dbReference type="STRING" id="914237.A0A1E1K324"/>
<protein>
    <submittedName>
        <fullName evidence="5">Related to histidine triad protein</fullName>
    </submittedName>
</protein>
<feature type="domain" description="HIT" evidence="4">
    <location>
        <begin position="21"/>
        <end position="130"/>
    </location>
</feature>
<evidence type="ECO:0000256" key="3">
    <source>
        <dbReference type="PROSITE-ProRule" id="PRU00464"/>
    </source>
</evidence>
<comment type="caution">
    <text evidence="5">The sequence shown here is derived from an EMBL/GenBank/DDBJ whole genome shotgun (WGS) entry which is preliminary data.</text>
</comment>
<dbReference type="PANTHER" id="PTHR46648">
    <property type="entry name" value="HIT FAMILY PROTEIN 1"/>
    <property type="match status" value="1"/>
</dbReference>
<evidence type="ECO:0000313" key="5">
    <source>
        <dbReference type="EMBL" id="CZS90934.1"/>
    </source>
</evidence>
<sequence>MSESDCPFCNIATQWPPSDNPSGDYESISPSAFVVLSTPLVMAFLDIMPLSPGHILITTRKHRSKISDVTDLEARELGSYVSLLSRALANVTGTWDWNIVQNNGAAASQVVPHVHYHLIPRPKLNGEERNKSFTMFGKGMRSELRDEEAAELAEKLRREVGRERGTMERQRSKL</sequence>
<organism evidence="5 6">
    <name type="scientific">Rhynchosporium graminicola</name>
    <dbReference type="NCBI Taxonomy" id="2792576"/>
    <lineage>
        <taxon>Eukaryota</taxon>
        <taxon>Fungi</taxon>
        <taxon>Dikarya</taxon>
        <taxon>Ascomycota</taxon>
        <taxon>Pezizomycotina</taxon>
        <taxon>Leotiomycetes</taxon>
        <taxon>Helotiales</taxon>
        <taxon>Ploettnerulaceae</taxon>
        <taxon>Rhynchosporium</taxon>
    </lineage>
</organism>
<reference evidence="6" key="1">
    <citation type="submission" date="2016-03" db="EMBL/GenBank/DDBJ databases">
        <authorList>
            <person name="Ploux O."/>
        </authorList>
    </citation>
    <scope>NUCLEOTIDE SEQUENCE [LARGE SCALE GENOMIC DNA]</scope>
    <source>
        <strain evidence="6">UK7</strain>
    </source>
</reference>
<evidence type="ECO:0000259" key="4">
    <source>
        <dbReference type="PROSITE" id="PS51084"/>
    </source>
</evidence>
<dbReference type="InParanoid" id="A0A1E1K324"/>
<feature type="short sequence motif" description="Histidine triad motif" evidence="2 3">
    <location>
        <begin position="113"/>
        <end position="117"/>
    </location>
</feature>
<accession>A0A1E1K324</accession>